<dbReference type="GO" id="GO:0016018">
    <property type="term" value="F:cyclosporin A binding"/>
    <property type="evidence" value="ECO:0007669"/>
    <property type="project" value="TreeGrafter"/>
</dbReference>
<evidence type="ECO:0000256" key="1">
    <source>
        <dbReference type="RuleBase" id="RU363019"/>
    </source>
</evidence>
<evidence type="ECO:0000313" key="3">
    <source>
        <dbReference type="EnsemblProtists" id="EOD37689"/>
    </source>
</evidence>
<comment type="function">
    <text evidence="1">PPIases accelerate the folding of proteins. It catalyzes the cis-trans isomerization of proline imidic peptide bonds in oligopeptides.</text>
</comment>
<dbReference type="Pfam" id="PF00160">
    <property type="entry name" value="Pro_isomerase"/>
    <property type="match status" value="1"/>
</dbReference>
<dbReference type="PROSITE" id="PS50072">
    <property type="entry name" value="CSA_PPIASE_2"/>
    <property type="match status" value="1"/>
</dbReference>
<dbReference type="STRING" id="2903.R1FVY2"/>
<keyword evidence="4" id="KW-1185">Reference proteome</keyword>
<dbReference type="PRINTS" id="PR00153">
    <property type="entry name" value="CSAPPISMRASE"/>
</dbReference>
<evidence type="ECO:0000313" key="4">
    <source>
        <dbReference type="Proteomes" id="UP000013827"/>
    </source>
</evidence>
<keyword evidence="1" id="KW-0697">Rotamase</keyword>
<comment type="similarity">
    <text evidence="1">Belongs to the cyclophilin-type PPIase family.</text>
</comment>
<dbReference type="HOGENOM" id="CLU_1323054_0_0_1"/>
<dbReference type="InterPro" id="IPR029000">
    <property type="entry name" value="Cyclophilin-like_dom_sf"/>
</dbReference>
<reference evidence="4" key="1">
    <citation type="journal article" date="2013" name="Nature">
        <title>Pan genome of the phytoplankton Emiliania underpins its global distribution.</title>
        <authorList>
            <person name="Read B.A."/>
            <person name="Kegel J."/>
            <person name="Klute M.J."/>
            <person name="Kuo A."/>
            <person name="Lefebvre S.C."/>
            <person name="Maumus F."/>
            <person name="Mayer C."/>
            <person name="Miller J."/>
            <person name="Monier A."/>
            <person name="Salamov A."/>
            <person name="Young J."/>
            <person name="Aguilar M."/>
            <person name="Claverie J.M."/>
            <person name="Frickenhaus S."/>
            <person name="Gonzalez K."/>
            <person name="Herman E.K."/>
            <person name="Lin Y.C."/>
            <person name="Napier J."/>
            <person name="Ogata H."/>
            <person name="Sarno A.F."/>
            <person name="Shmutz J."/>
            <person name="Schroeder D."/>
            <person name="de Vargas C."/>
            <person name="Verret F."/>
            <person name="von Dassow P."/>
            <person name="Valentin K."/>
            <person name="Van de Peer Y."/>
            <person name="Wheeler G."/>
            <person name="Dacks J.B."/>
            <person name="Delwiche C.F."/>
            <person name="Dyhrman S.T."/>
            <person name="Glockner G."/>
            <person name="John U."/>
            <person name="Richards T."/>
            <person name="Worden A.Z."/>
            <person name="Zhang X."/>
            <person name="Grigoriev I.V."/>
            <person name="Allen A.E."/>
            <person name="Bidle K."/>
            <person name="Borodovsky M."/>
            <person name="Bowler C."/>
            <person name="Brownlee C."/>
            <person name="Cock J.M."/>
            <person name="Elias M."/>
            <person name="Gladyshev V.N."/>
            <person name="Groth M."/>
            <person name="Guda C."/>
            <person name="Hadaegh A."/>
            <person name="Iglesias-Rodriguez M.D."/>
            <person name="Jenkins J."/>
            <person name="Jones B.M."/>
            <person name="Lawson T."/>
            <person name="Leese F."/>
            <person name="Lindquist E."/>
            <person name="Lobanov A."/>
            <person name="Lomsadze A."/>
            <person name="Malik S.B."/>
            <person name="Marsh M.E."/>
            <person name="Mackinder L."/>
            <person name="Mock T."/>
            <person name="Mueller-Roeber B."/>
            <person name="Pagarete A."/>
            <person name="Parker M."/>
            <person name="Probert I."/>
            <person name="Quesneville H."/>
            <person name="Raines C."/>
            <person name="Rensing S.A."/>
            <person name="Riano-Pachon D.M."/>
            <person name="Richier S."/>
            <person name="Rokitta S."/>
            <person name="Shiraiwa Y."/>
            <person name="Soanes D.M."/>
            <person name="van der Giezen M."/>
            <person name="Wahlund T.M."/>
            <person name="Williams B."/>
            <person name="Wilson W."/>
            <person name="Wolfe G."/>
            <person name="Wurch L.L."/>
        </authorList>
    </citation>
    <scope>NUCLEOTIDE SEQUENCE</scope>
</reference>
<sequence length="208" mass="23721">MDFEIGRQMGRDPQITRGRLVVELFHDLMPRTVGRFVELLESQHEPTYRASLVSKIMPGDYLVAGDRDTRLEGSMRQDHTAFVRQSVMGEAKWQLPHLNPGILSLVDGRTPRFHVTFRKMEELDGWHAVFGKVVYGFDLLKLISEQGNINGEPKQPVVMTGGGAVPEGTHPREFLKKLEQPEDPEEHGYNKKVMRYSSTYRHTGLIGH</sequence>
<dbReference type="EnsemblProtists" id="EOD37689">
    <property type="protein sequence ID" value="EOD37689"/>
    <property type="gene ID" value="EMIHUDRAFT_454849"/>
</dbReference>
<dbReference type="SUPFAM" id="SSF50891">
    <property type="entry name" value="Cyclophilin-like"/>
    <property type="match status" value="1"/>
</dbReference>
<keyword evidence="1" id="KW-0413">Isomerase</keyword>
<organism evidence="3 4">
    <name type="scientific">Emiliania huxleyi (strain CCMP1516)</name>
    <dbReference type="NCBI Taxonomy" id="280463"/>
    <lineage>
        <taxon>Eukaryota</taxon>
        <taxon>Haptista</taxon>
        <taxon>Haptophyta</taxon>
        <taxon>Prymnesiophyceae</taxon>
        <taxon>Isochrysidales</taxon>
        <taxon>Noelaerhabdaceae</taxon>
        <taxon>Emiliania</taxon>
    </lineage>
</organism>
<reference evidence="3" key="2">
    <citation type="submission" date="2024-10" db="UniProtKB">
        <authorList>
            <consortium name="EnsemblProtists"/>
        </authorList>
    </citation>
    <scope>IDENTIFICATION</scope>
</reference>
<dbReference type="GO" id="GO:0006457">
    <property type="term" value="P:protein folding"/>
    <property type="evidence" value="ECO:0007669"/>
    <property type="project" value="TreeGrafter"/>
</dbReference>
<dbReference type="RefSeq" id="XP_005790118.1">
    <property type="nucleotide sequence ID" value="XM_005790061.1"/>
</dbReference>
<dbReference type="Proteomes" id="UP000013827">
    <property type="component" value="Unassembled WGS sequence"/>
</dbReference>
<dbReference type="Gene3D" id="2.40.100.10">
    <property type="entry name" value="Cyclophilin-like"/>
    <property type="match status" value="1"/>
</dbReference>
<protein>
    <recommendedName>
        <fullName evidence="1">Peptidyl-prolyl cis-trans isomerase</fullName>
        <shortName evidence="1">PPIase</shortName>
        <ecNumber evidence="1">5.2.1.8</ecNumber>
    </recommendedName>
</protein>
<name>A0A0D3KPK4_EMIH1</name>
<dbReference type="PaxDb" id="2903-EOD37689"/>
<dbReference type="EC" id="5.2.1.8" evidence="1"/>
<dbReference type="GO" id="GO:0003755">
    <property type="term" value="F:peptidyl-prolyl cis-trans isomerase activity"/>
    <property type="evidence" value="ECO:0007669"/>
    <property type="project" value="UniProtKB-UniRule"/>
</dbReference>
<dbReference type="PANTHER" id="PTHR11071:SF561">
    <property type="entry name" value="PEPTIDYL-PROLYL CIS-TRANS ISOMERASE D-RELATED"/>
    <property type="match status" value="1"/>
</dbReference>
<dbReference type="PANTHER" id="PTHR11071">
    <property type="entry name" value="PEPTIDYL-PROLYL CIS-TRANS ISOMERASE"/>
    <property type="match status" value="1"/>
</dbReference>
<dbReference type="InterPro" id="IPR002130">
    <property type="entry name" value="Cyclophilin-type_PPIase_dom"/>
</dbReference>
<accession>A0A0D3KPK4</accession>
<dbReference type="eggNOG" id="KOG0865">
    <property type="taxonomic scope" value="Eukaryota"/>
</dbReference>
<dbReference type="GO" id="GO:0005737">
    <property type="term" value="C:cytoplasm"/>
    <property type="evidence" value="ECO:0007669"/>
    <property type="project" value="TreeGrafter"/>
</dbReference>
<proteinExistence type="inferred from homology"/>
<dbReference type="KEGG" id="ehx:EMIHUDRAFT_454849"/>
<dbReference type="GeneID" id="17282958"/>
<feature type="domain" description="PPIase cyclophilin-type" evidence="2">
    <location>
        <begin position="18"/>
        <end position="164"/>
    </location>
</feature>
<dbReference type="AlphaFoldDB" id="A0A0D3KPK4"/>
<comment type="catalytic activity">
    <reaction evidence="1">
        <text>[protein]-peptidylproline (omega=180) = [protein]-peptidylproline (omega=0)</text>
        <dbReference type="Rhea" id="RHEA:16237"/>
        <dbReference type="Rhea" id="RHEA-COMP:10747"/>
        <dbReference type="Rhea" id="RHEA-COMP:10748"/>
        <dbReference type="ChEBI" id="CHEBI:83833"/>
        <dbReference type="ChEBI" id="CHEBI:83834"/>
        <dbReference type="EC" id="5.2.1.8"/>
    </reaction>
</comment>
<evidence type="ECO:0000259" key="2">
    <source>
        <dbReference type="PROSITE" id="PS50072"/>
    </source>
</evidence>